<dbReference type="GO" id="GO:1904680">
    <property type="term" value="F:peptide transmembrane transporter activity"/>
    <property type="evidence" value="ECO:0007669"/>
    <property type="project" value="TreeGrafter"/>
</dbReference>
<feature type="domain" description="Solute-binding protein family 5" evidence="1">
    <location>
        <begin position="84"/>
        <end position="430"/>
    </location>
</feature>
<dbReference type="EMBL" id="QTUC01000001">
    <property type="protein sequence ID" value="REF34758.1"/>
    <property type="molecule type" value="Genomic_DNA"/>
</dbReference>
<dbReference type="Gene3D" id="3.10.105.10">
    <property type="entry name" value="Dipeptide-binding Protein, Domain 3"/>
    <property type="match status" value="1"/>
</dbReference>
<gene>
    <name evidence="2" type="ORF">DFJ64_0123</name>
</gene>
<dbReference type="PANTHER" id="PTHR30290">
    <property type="entry name" value="PERIPLASMIC BINDING COMPONENT OF ABC TRANSPORTER"/>
    <property type="match status" value="1"/>
</dbReference>
<dbReference type="Gene3D" id="3.40.190.10">
    <property type="entry name" value="Periplasmic binding protein-like II"/>
    <property type="match status" value="1"/>
</dbReference>
<sequence>MINDVTVSRRQFLSIAGIGAASAFLASCGVSGGDAKQAEKALRACFAQPITDLDPLSATTTVDEPALMARRLIFDTLVRRVGDEITPALATSWEQPDEETWVFKIRDDVTFHDGTRLTAHDVVATINRATSTTTNLSPLWEAVTSAEATDDTTVTIKTDGPLGTLLVNLTLLFITPKDRLEEPGFFRKPVGSGPFRVQSFTPSSKLELVRWDDYWDEKALQPKVELPYIPETSTAITSLLRGDIDVFWPVPPDQVQDVEGKNGVKLEREPSWVYFLMWFNCSREPFTDARVRRAMWHALDLTSIVAELYGESATVMDAPIPSSVFGAAAQQPYAYDPDKARKLLADAGLPRGFETSLMWFPTSGPLISELAQAMISGWEEIGIKVRAEQIEKATWLERLNKLDWDLELQTNTVTTGDADFTLGRLYTSSANRMGYQNPRLDKLLADARATSEPAERESLYAEACKIIWEDAVGIFPATIVTVYALRDSVRGFAPVPSNQPDLAKVSVS</sequence>
<dbReference type="PIRSF" id="PIRSF002741">
    <property type="entry name" value="MppA"/>
    <property type="match status" value="1"/>
</dbReference>
<dbReference type="Proteomes" id="UP000256485">
    <property type="component" value="Unassembled WGS sequence"/>
</dbReference>
<dbReference type="AlphaFoldDB" id="A0A3D9UZ40"/>
<keyword evidence="3" id="KW-1185">Reference proteome</keyword>
<organism evidence="2 3">
    <name type="scientific">Thermasporomyces composti</name>
    <dbReference type="NCBI Taxonomy" id="696763"/>
    <lineage>
        <taxon>Bacteria</taxon>
        <taxon>Bacillati</taxon>
        <taxon>Actinomycetota</taxon>
        <taxon>Actinomycetes</taxon>
        <taxon>Propionibacteriales</taxon>
        <taxon>Nocardioidaceae</taxon>
        <taxon>Thermasporomyces</taxon>
    </lineage>
</organism>
<dbReference type="RefSeq" id="WP_115848666.1">
    <property type="nucleotide sequence ID" value="NZ_QTUC01000001.1"/>
</dbReference>
<dbReference type="GO" id="GO:0042597">
    <property type="term" value="C:periplasmic space"/>
    <property type="evidence" value="ECO:0007669"/>
    <property type="project" value="UniProtKB-ARBA"/>
</dbReference>
<proteinExistence type="predicted"/>
<name>A0A3D9UZ40_THECX</name>
<dbReference type="OrthoDB" id="9796817at2"/>
<dbReference type="Pfam" id="PF00496">
    <property type="entry name" value="SBP_bac_5"/>
    <property type="match status" value="1"/>
</dbReference>
<evidence type="ECO:0000313" key="3">
    <source>
        <dbReference type="Proteomes" id="UP000256485"/>
    </source>
</evidence>
<evidence type="ECO:0000313" key="2">
    <source>
        <dbReference type="EMBL" id="REF34758.1"/>
    </source>
</evidence>
<dbReference type="GO" id="GO:0015833">
    <property type="term" value="P:peptide transport"/>
    <property type="evidence" value="ECO:0007669"/>
    <property type="project" value="TreeGrafter"/>
</dbReference>
<dbReference type="GO" id="GO:0043190">
    <property type="term" value="C:ATP-binding cassette (ABC) transporter complex"/>
    <property type="evidence" value="ECO:0007669"/>
    <property type="project" value="InterPro"/>
</dbReference>
<comment type="caution">
    <text evidence="2">The sequence shown here is derived from an EMBL/GenBank/DDBJ whole genome shotgun (WGS) entry which is preliminary data.</text>
</comment>
<dbReference type="PROSITE" id="PS51318">
    <property type="entry name" value="TAT"/>
    <property type="match status" value="1"/>
</dbReference>
<dbReference type="InterPro" id="IPR039424">
    <property type="entry name" value="SBP_5"/>
</dbReference>
<dbReference type="InterPro" id="IPR030678">
    <property type="entry name" value="Peptide/Ni-bd"/>
</dbReference>
<accession>A0A3D9UZ40</accession>
<dbReference type="CDD" id="cd00995">
    <property type="entry name" value="PBP2_NikA_DppA_OppA_like"/>
    <property type="match status" value="1"/>
</dbReference>
<dbReference type="InterPro" id="IPR000914">
    <property type="entry name" value="SBP_5_dom"/>
</dbReference>
<dbReference type="InterPro" id="IPR006311">
    <property type="entry name" value="TAT_signal"/>
</dbReference>
<evidence type="ECO:0000259" key="1">
    <source>
        <dbReference type="Pfam" id="PF00496"/>
    </source>
</evidence>
<reference evidence="2 3" key="1">
    <citation type="submission" date="2018-08" db="EMBL/GenBank/DDBJ databases">
        <title>Sequencing the genomes of 1000 actinobacteria strains.</title>
        <authorList>
            <person name="Klenk H.-P."/>
        </authorList>
    </citation>
    <scope>NUCLEOTIDE SEQUENCE [LARGE SCALE GENOMIC DNA]</scope>
    <source>
        <strain evidence="2 3">DSM 22891</strain>
    </source>
</reference>
<dbReference type="Gene3D" id="3.90.76.10">
    <property type="entry name" value="Dipeptide-binding Protein, Domain 1"/>
    <property type="match status" value="1"/>
</dbReference>
<dbReference type="SUPFAM" id="SSF53850">
    <property type="entry name" value="Periplasmic binding protein-like II"/>
    <property type="match status" value="1"/>
</dbReference>
<protein>
    <submittedName>
        <fullName evidence="2">Peptide/nickel transport system substrate-binding protein</fullName>
    </submittedName>
</protein>